<dbReference type="Pfam" id="PF17921">
    <property type="entry name" value="Integrase_H2C2"/>
    <property type="match status" value="1"/>
</dbReference>
<comment type="caution">
    <text evidence="3">The sequence shown here is derived from an EMBL/GenBank/DDBJ whole genome shotgun (WGS) entry which is preliminary data.</text>
</comment>
<feature type="domain" description="Integrase zinc-binding" evidence="2">
    <location>
        <begin position="52"/>
        <end position="96"/>
    </location>
</feature>
<accession>A0AAD8W5H9</accession>
<evidence type="ECO:0000256" key="1">
    <source>
        <dbReference type="SAM" id="MobiDB-lite"/>
    </source>
</evidence>
<evidence type="ECO:0000313" key="4">
    <source>
        <dbReference type="Proteomes" id="UP001231189"/>
    </source>
</evidence>
<dbReference type="AlphaFoldDB" id="A0AAD8W5H9"/>
<dbReference type="InterPro" id="IPR041588">
    <property type="entry name" value="Integrase_H2C2"/>
</dbReference>
<name>A0AAD8W5H9_LOLMU</name>
<dbReference type="PANTHER" id="PTHR35046:SF9">
    <property type="entry name" value="RNA-DIRECTED DNA POLYMERASE"/>
    <property type="match status" value="1"/>
</dbReference>
<proteinExistence type="predicted"/>
<dbReference type="Proteomes" id="UP001231189">
    <property type="component" value="Unassembled WGS sequence"/>
</dbReference>
<keyword evidence="4" id="KW-1185">Reference proteome</keyword>
<dbReference type="EMBL" id="JAUUTY010000004">
    <property type="protein sequence ID" value="KAK1641627.1"/>
    <property type="molecule type" value="Genomic_DNA"/>
</dbReference>
<evidence type="ECO:0000313" key="3">
    <source>
        <dbReference type="EMBL" id="KAK1641627.1"/>
    </source>
</evidence>
<gene>
    <name evidence="3" type="ORF">QYE76_059432</name>
</gene>
<feature type="region of interest" description="Disordered" evidence="1">
    <location>
        <begin position="95"/>
        <end position="118"/>
    </location>
</feature>
<organism evidence="3 4">
    <name type="scientific">Lolium multiflorum</name>
    <name type="common">Italian ryegrass</name>
    <name type="synonym">Lolium perenne subsp. multiflorum</name>
    <dbReference type="NCBI Taxonomy" id="4521"/>
    <lineage>
        <taxon>Eukaryota</taxon>
        <taxon>Viridiplantae</taxon>
        <taxon>Streptophyta</taxon>
        <taxon>Embryophyta</taxon>
        <taxon>Tracheophyta</taxon>
        <taxon>Spermatophyta</taxon>
        <taxon>Magnoliopsida</taxon>
        <taxon>Liliopsida</taxon>
        <taxon>Poales</taxon>
        <taxon>Poaceae</taxon>
        <taxon>BOP clade</taxon>
        <taxon>Pooideae</taxon>
        <taxon>Poodae</taxon>
        <taxon>Poeae</taxon>
        <taxon>Poeae Chloroplast Group 2 (Poeae type)</taxon>
        <taxon>Loliodinae</taxon>
        <taxon>Loliinae</taxon>
        <taxon>Lolium</taxon>
    </lineage>
</organism>
<reference evidence="3" key="1">
    <citation type="submission" date="2023-07" db="EMBL/GenBank/DDBJ databases">
        <title>A chromosome-level genome assembly of Lolium multiflorum.</title>
        <authorList>
            <person name="Chen Y."/>
            <person name="Copetti D."/>
            <person name="Kolliker R."/>
            <person name="Studer B."/>
        </authorList>
    </citation>
    <scope>NUCLEOTIDE SEQUENCE</scope>
    <source>
        <strain evidence="3">02402/16</strain>
        <tissue evidence="3">Leaf</tissue>
    </source>
</reference>
<dbReference type="Gene3D" id="1.10.340.70">
    <property type="match status" value="1"/>
</dbReference>
<evidence type="ECO:0000259" key="2">
    <source>
        <dbReference type="Pfam" id="PF17921"/>
    </source>
</evidence>
<protein>
    <recommendedName>
        <fullName evidence="2">Integrase zinc-binding domain-containing protein</fullName>
    </recommendedName>
</protein>
<dbReference type="PANTHER" id="PTHR35046">
    <property type="entry name" value="ZINC KNUCKLE (CCHC-TYPE) FAMILY PROTEIN"/>
    <property type="match status" value="1"/>
</dbReference>
<sequence length="118" mass="13867">MMQATQQWKEAVTIETLSETDLEKGTCRHKMPGIGWTRFTCPRSLKLKESRAGGLMGHFGHEKTLLMLDDHFYWPKMRRDVDRYVKRCITCNKSKSKLKPHGTKREEASHKEKRSSWT</sequence>